<organism evidence="2 3">
    <name type="scientific">Streptomyces liangshanensis</name>
    <dbReference type="NCBI Taxonomy" id="2717324"/>
    <lineage>
        <taxon>Bacteria</taxon>
        <taxon>Bacillati</taxon>
        <taxon>Actinomycetota</taxon>
        <taxon>Actinomycetes</taxon>
        <taxon>Kitasatosporales</taxon>
        <taxon>Streptomycetaceae</taxon>
        <taxon>Streptomyces</taxon>
    </lineage>
</organism>
<dbReference type="AlphaFoldDB" id="A0A6G9GZ91"/>
<feature type="transmembrane region" description="Helical" evidence="1">
    <location>
        <begin position="21"/>
        <end position="43"/>
    </location>
</feature>
<protein>
    <submittedName>
        <fullName evidence="2">Uncharacterized protein</fullName>
    </submittedName>
</protein>
<evidence type="ECO:0000313" key="2">
    <source>
        <dbReference type="EMBL" id="QIQ03603.1"/>
    </source>
</evidence>
<proteinExistence type="predicted"/>
<gene>
    <name evidence="2" type="ORF">HA039_15830</name>
</gene>
<sequence length="165" mass="18159">MTTNEGTSRSMTRPKEVRTAFLLLLTAIAVDAVLWVWDTLLLSPSGLDEMREEMGDSEAIRQVAMSAGFLVLTSGCFLFLVLMMRQGRNWARGLVTASAALVTLFLINSMNASEFHKETTTDLVYDLFISVSPVALIAGAVVLMFQPAANKYFSPADSRMRGLRD</sequence>
<dbReference type="EMBL" id="CP050177">
    <property type="protein sequence ID" value="QIQ03603.1"/>
    <property type="molecule type" value="Genomic_DNA"/>
</dbReference>
<keyword evidence="1" id="KW-1133">Transmembrane helix</keyword>
<keyword evidence="3" id="KW-1185">Reference proteome</keyword>
<keyword evidence="1" id="KW-0812">Transmembrane</keyword>
<keyword evidence="1" id="KW-0472">Membrane</keyword>
<evidence type="ECO:0000313" key="3">
    <source>
        <dbReference type="Proteomes" id="UP000501179"/>
    </source>
</evidence>
<feature type="transmembrane region" description="Helical" evidence="1">
    <location>
        <begin position="90"/>
        <end position="107"/>
    </location>
</feature>
<accession>A0A6G9GZ91</accession>
<feature type="transmembrane region" description="Helical" evidence="1">
    <location>
        <begin position="127"/>
        <end position="145"/>
    </location>
</feature>
<dbReference type="Proteomes" id="UP000501179">
    <property type="component" value="Chromosome"/>
</dbReference>
<name>A0A6G9GZ91_9ACTN</name>
<feature type="transmembrane region" description="Helical" evidence="1">
    <location>
        <begin position="63"/>
        <end position="83"/>
    </location>
</feature>
<evidence type="ECO:0000256" key="1">
    <source>
        <dbReference type="SAM" id="Phobius"/>
    </source>
</evidence>
<dbReference type="RefSeq" id="WP_167029777.1">
    <property type="nucleotide sequence ID" value="NZ_CP050177.1"/>
</dbReference>
<reference evidence="2 3" key="1">
    <citation type="submission" date="2020-03" db="EMBL/GenBank/DDBJ databases">
        <title>A novel species.</title>
        <authorList>
            <person name="Gao J."/>
        </authorList>
    </citation>
    <scope>NUCLEOTIDE SEQUENCE [LARGE SCALE GENOMIC DNA]</scope>
    <source>
        <strain evidence="2 3">QMT-12</strain>
    </source>
</reference>
<dbReference type="KEGG" id="slia:HA039_15830"/>